<dbReference type="AlphaFoldDB" id="A0A371GMV2"/>
<sequence length="74" mass="8682">MHYRWMHFCRCHAGPRAINQHHAASVYKSLNFGDLEPMGMTIQLANRSVVNDLIFLADFYVLDMEDESRERDLP</sequence>
<name>A0A371GMV2_MUCPR</name>
<gene>
    <name evidence="1" type="ORF">CR513_26082</name>
</gene>
<dbReference type="EMBL" id="QJKJ01005012">
    <property type="protein sequence ID" value="RDX91882.1"/>
    <property type="molecule type" value="Genomic_DNA"/>
</dbReference>
<accession>A0A371GMV2</accession>
<evidence type="ECO:0000313" key="1">
    <source>
        <dbReference type="EMBL" id="RDX91882.1"/>
    </source>
</evidence>
<evidence type="ECO:0000313" key="2">
    <source>
        <dbReference type="Proteomes" id="UP000257109"/>
    </source>
</evidence>
<organism evidence="1 2">
    <name type="scientific">Mucuna pruriens</name>
    <name type="common">Velvet bean</name>
    <name type="synonym">Dolichos pruriens</name>
    <dbReference type="NCBI Taxonomy" id="157652"/>
    <lineage>
        <taxon>Eukaryota</taxon>
        <taxon>Viridiplantae</taxon>
        <taxon>Streptophyta</taxon>
        <taxon>Embryophyta</taxon>
        <taxon>Tracheophyta</taxon>
        <taxon>Spermatophyta</taxon>
        <taxon>Magnoliopsida</taxon>
        <taxon>eudicotyledons</taxon>
        <taxon>Gunneridae</taxon>
        <taxon>Pentapetalae</taxon>
        <taxon>rosids</taxon>
        <taxon>fabids</taxon>
        <taxon>Fabales</taxon>
        <taxon>Fabaceae</taxon>
        <taxon>Papilionoideae</taxon>
        <taxon>50 kb inversion clade</taxon>
        <taxon>NPAAA clade</taxon>
        <taxon>indigoferoid/millettioid clade</taxon>
        <taxon>Phaseoleae</taxon>
        <taxon>Mucuna</taxon>
    </lineage>
</organism>
<keyword evidence="2" id="KW-1185">Reference proteome</keyword>
<reference evidence="1" key="1">
    <citation type="submission" date="2018-05" db="EMBL/GenBank/DDBJ databases">
        <title>Draft genome of Mucuna pruriens seed.</title>
        <authorList>
            <person name="Nnadi N.E."/>
            <person name="Vos R."/>
            <person name="Hasami M.H."/>
            <person name="Devisetty U.K."/>
            <person name="Aguiy J.C."/>
        </authorList>
    </citation>
    <scope>NUCLEOTIDE SEQUENCE [LARGE SCALE GENOMIC DNA]</scope>
    <source>
        <strain evidence="1">JCA_2017</strain>
    </source>
</reference>
<proteinExistence type="predicted"/>
<dbReference type="OrthoDB" id="1434404at2759"/>
<dbReference type="Proteomes" id="UP000257109">
    <property type="component" value="Unassembled WGS sequence"/>
</dbReference>
<comment type="caution">
    <text evidence="1">The sequence shown here is derived from an EMBL/GenBank/DDBJ whole genome shotgun (WGS) entry which is preliminary data.</text>
</comment>
<feature type="non-terminal residue" evidence="1">
    <location>
        <position position="1"/>
    </location>
</feature>
<protein>
    <submittedName>
        <fullName evidence="1">Uncharacterized protein</fullName>
    </submittedName>
</protein>